<organism evidence="2">
    <name type="scientific">Eucampia antarctica</name>
    <dbReference type="NCBI Taxonomy" id="49252"/>
    <lineage>
        <taxon>Eukaryota</taxon>
        <taxon>Sar</taxon>
        <taxon>Stramenopiles</taxon>
        <taxon>Ochrophyta</taxon>
        <taxon>Bacillariophyta</taxon>
        <taxon>Mediophyceae</taxon>
        <taxon>Biddulphiophycidae</taxon>
        <taxon>Hemiaulales</taxon>
        <taxon>Hemiaulaceae</taxon>
        <taxon>Eucampia</taxon>
    </lineage>
</organism>
<feature type="chain" id="PRO_5030823001" description="Transmembrane protein" evidence="1">
    <location>
        <begin position="24"/>
        <end position="135"/>
    </location>
</feature>
<protein>
    <recommendedName>
        <fullName evidence="3">Transmembrane protein</fullName>
    </recommendedName>
</protein>
<gene>
    <name evidence="2" type="ORF">EANT1437_LOCUS528</name>
</gene>
<reference evidence="2" key="1">
    <citation type="submission" date="2021-01" db="EMBL/GenBank/DDBJ databases">
        <authorList>
            <person name="Corre E."/>
            <person name="Pelletier E."/>
            <person name="Niang G."/>
            <person name="Scheremetjew M."/>
            <person name="Finn R."/>
            <person name="Kale V."/>
            <person name="Holt S."/>
            <person name="Cochrane G."/>
            <person name="Meng A."/>
            <person name="Brown T."/>
            <person name="Cohen L."/>
        </authorList>
    </citation>
    <scope>NUCLEOTIDE SEQUENCE</scope>
    <source>
        <strain evidence="2">CCMP1452</strain>
    </source>
</reference>
<feature type="signal peptide" evidence="1">
    <location>
        <begin position="1"/>
        <end position="23"/>
    </location>
</feature>
<evidence type="ECO:0000256" key="1">
    <source>
        <dbReference type="SAM" id="SignalP"/>
    </source>
</evidence>
<evidence type="ECO:0008006" key="3">
    <source>
        <dbReference type="Google" id="ProtNLM"/>
    </source>
</evidence>
<proteinExistence type="predicted"/>
<dbReference type="AlphaFoldDB" id="A0A7S2R0A4"/>
<keyword evidence="1" id="KW-0732">Signal</keyword>
<sequence length="135" mass="14285">MMSSSNHCILLCCLFFLVGGLEAFVIISPLTTTTMTRDVQPPFTIPTSGTFVVSSPPFSITNDVVSSSSSSSSPIRMARNGKNDPDIKVNILDDVDPFTLTALGFLAIAVNFFVFGNMGDGGIGGVVARIINTFN</sequence>
<accession>A0A7S2R0A4</accession>
<name>A0A7S2R0A4_9STRA</name>
<dbReference type="EMBL" id="HBHI01001146">
    <property type="protein sequence ID" value="CAD9656729.1"/>
    <property type="molecule type" value="Transcribed_RNA"/>
</dbReference>
<evidence type="ECO:0000313" key="2">
    <source>
        <dbReference type="EMBL" id="CAD9656729.1"/>
    </source>
</evidence>